<evidence type="ECO:0000313" key="1">
    <source>
        <dbReference type="EMBL" id="OXC75602.1"/>
    </source>
</evidence>
<gene>
    <name evidence="1" type="ORF">BSU04_25575</name>
</gene>
<dbReference type="EMBL" id="MTHB01000165">
    <property type="protein sequence ID" value="OXC75602.1"/>
    <property type="molecule type" value="Genomic_DNA"/>
</dbReference>
<evidence type="ECO:0000313" key="2">
    <source>
        <dbReference type="Proteomes" id="UP000214720"/>
    </source>
</evidence>
<dbReference type="Proteomes" id="UP000214720">
    <property type="component" value="Unassembled WGS sequence"/>
</dbReference>
<organism evidence="1 2">
    <name type="scientific">Caballeronia sordidicola</name>
    <name type="common">Burkholderia sordidicola</name>
    <dbReference type="NCBI Taxonomy" id="196367"/>
    <lineage>
        <taxon>Bacteria</taxon>
        <taxon>Pseudomonadati</taxon>
        <taxon>Pseudomonadota</taxon>
        <taxon>Betaproteobacteria</taxon>
        <taxon>Burkholderiales</taxon>
        <taxon>Burkholderiaceae</taxon>
        <taxon>Caballeronia</taxon>
    </lineage>
</organism>
<comment type="caution">
    <text evidence="1">The sequence shown here is derived from an EMBL/GenBank/DDBJ whole genome shotgun (WGS) entry which is preliminary data.</text>
</comment>
<accession>A0A226WWN2</accession>
<reference evidence="2" key="1">
    <citation type="submission" date="2017-01" db="EMBL/GenBank/DDBJ databases">
        <title>Genome Analysis of Deinococcus marmoris KOPRI26562.</title>
        <authorList>
            <person name="Kim J.H."/>
            <person name="Oh H.-M."/>
        </authorList>
    </citation>
    <scope>NUCLEOTIDE SEQUENCE [LARGE SCALE GENOMIC DNA]</scope>
    <source>
        <strain evidence="2">PAMC 26633</strain>
    </source>
</reference>
<protein>
    <submittedName>
        <fullName evidence="1">Uncharacterized protein</fullName>
    </submittedName>
</protein>
<sequence length="53" mass="5620">MCSRGRGCIGHISYEAVRAVSWIRVDSLGFAWASVSVSGGRKGALKPARVTLV</sequence>
<proteinExistence type="predicted"/>
<dbReference type="AlphaFoldDB" id="A0A226WWN2"/>
<name>A0A226WWN2_CABSO</name>